<feature type="compositionally biased region" description="Basic and acidic residues" evidence="1">
    <location>
        <begin position="49"/>
        <end position="63"/>
    </location>
</feature>
<name>A0A135TMU8_9PEZI</name>
<keyword evidence="3" id="KW-1185">Reference proteome</keyword>
<dbReference type="Proteomes" id="UP000070328">
    <property type="component" value="Unassembled WGS sequence"/>
</dbReference>
<gene>
    <name evidence="2" type="ORF">CSIM01_03804</name>
</gene>
<evidence type="ECO:0000313" key="2">
    <source>
        <dbReference type="EMBL" id="KXH49516.1"/>
    </source>
</evidence>
<reference evidence="2 3" key="1">
    <citation type="submission" date="2014-02" db="EMBL/GenBank/DDBJ databases">
        <title>The genome sequence of Colletotrichum simmondsii CBS122122.</title>
        <authorList>
            <person name="Baroncelli R."/>
            <person name="Thon M.R."/>
        </authorList>
    </citation>
    <scope>NUCLEOTIDE SEQUENCE [LARGE SCALE GENOMIC DNA]</scope>
    <source>
        <strain evidence="2 3">CBS122122</strain>
    </source>
</reference>
<feature type="region of interest" description="Disordered" evidence="1">
    <location>
        <begin position="49"/>
        <end position="74"/>
    </location>
</feature>
<evidence type="ECO:0000256" key="1">
    <source>
        <dbReference type="SAM" id="MobiDB-lite"/>
    </source>
</evidence>
<comment type="caution">
    <text evidence="2">The sequence shown here is derived from an EMBL/GenBank/DDBJ whole genome shotgun (WGS) entry which is preliminary data.</text>
</comment>
<organism evidence="2 3">
    <name type="scientific">Colletotrichum simmondsii</name>
    <dbReference type="NCBI Taxonomy" id="703756"/>
    <lineage>
        <taxon>Eukaryota</taxon>
        <taxon>Fungi</taxon>
        <taxon>Dikarya</taxon>
        <taxon>Ascomycota</taxon>
        <taxon>Pezizomycotina</taxon>
        <taxon>Sordariomycetes</taxon>
        <taxon>Hypocreomycetidae</taxon>
        <taxon>Glomerellales</taxon>
        <taxon>Glomerellaceae</taxon>
        <taxon>Colletotrichum</taxon>
        <taxon>Colletotrichum acutatum species complex</taxon>
    </lineage>
</organism>
<evidence type="ECO:0000313" key="3">
    <source>
        <dbReference type="Proteomes" id="UP000070328"/>
    </source>
</evidence>
<sequence>MREVPSALCPSLSLLSSSQAKCPLYDMMPLPNARLHPIWPLDGQWMPDHLGKKSGDRGPERYHPTPTTRTRHKAKSGRRLKGLHLAAKRLVSASTLHTVVKFAVACLLARLACHHLGTPCAFGLTTPPGHVSPRLVIFEVAIRDAQNAHRLPLIRCAVKVAPATLT</sequence>
<dbReference type="AlphaFoldDB" id="A0A135TMU8"/>
<proteinExistence type="predicted"/>
<protein>
    <submittedName>
        <fullName evidence="2">Uncharacterized protein</fullName>
    </submittedName>
</protein>
<accession>A0A135TMU8</accession>
<dbReference type="EMBL" id="JFBX01000111">
    <property type="protein sequence ID" value="KXH49516.1"/>
    <property type="molecule type" value="Genomic_DNA"/>
</dbReference>